<name>W7MQE7_GIBM7</name>
<feature type="region of interest" description="Disordered" evidence="1">
    <location>
        <begin position="620"/>
        <end position="762"/>
    </location>
</feature>
<gene>
    <name evidence="2" type="ORF">FVEG_07147</name>
</gene>
<dbReference type="EMBL" id="CM000584">
    <property type="protein sequence ID" value="EWG46842.1"/>
    <property type="molecule type" value="Genomic_DNA"/>
</dbReference>
<feature type="compositionally biased region" description="Basic and acidic residues" evidence="1">
    <location>
        <begin position="630"/>
        <end position="644"/>
    </location>
</feature>
<dbReference type="Proteomes" id="UP000009096">
    <property type="component" value="Chromosome 7"/>
</dbReference>
<keyword evidence="3" id="KW-1185">Reference proteome</keyword>
<reference evidence="2 3" key="1">
    <citation type="journal article" date="2010" name="Nature">
        <title>Comparative genomics reveals mobile pathogenicity chromosomes in Fusarium.</title>
        <authorList>
            <person name="Ma L.J."/>
            <person name="van der Does H.C."/>
            <person name="Borkovich K.A."/>
            <person name="Coleman J.J."/>
            <person name="Daboussi M.J."/>
            <person name="Di Pietro A."/>
            <person name="Dufresne M."/>
            <person name="Freitag M."/>
            <person name="Grabherr M."/>
            <person name="Henrissat B."/>
            <person name="Houterman P.M."/>
            <person name="Kang S."/>
            <person name="Shim W.B."/>
            <person name="Woloshuk C."/>
            <person name="Xie X."/>
            <person name="Xu J.R."/>
            <person name="Antoniw J."/>
            <person name="Baker S.E."/>
            <person name="Bluhm B.H."/>
            <person name="Breakspear A."/>
            <person name="Brown D.W."/>
            <person name="Butchko R.A."/>
            <person name="Chapman S."/>
            <person name="Coulson R."/>
            <person name="Coutinho P.M."/>
            <person name="Danchin E.G."/>
            <person name="Diener A."/>
            <person name="Gale L.R."/>
            <person name="Gardiner D.M."/>
            <person name="Goff S."/>
            <person name="Hammond-Kosack K.E."/>
            <person name="Hilburn K."/>
            <person name="Hua-Van A."/>
            <person name="Jonkers W."/>
            <person name="Kazan K."/>
            <person name="Kodira C.D."/>
            <person name="Koehrsen M."/>
            <person name="Kumar L."/>
            <person name="Lee Y.H."/>
            <person name="Li L."/>
            <person name="Manners J.M."/>
            <person name="Miranda-Saavedra D."/>
            <person name="Mukherjee M."/>
            <person name="Park G."/>
            <person name="Park J."/>
            <person name="Park S.Y."/>
            <person name="Proctor R.H."/>
            <person name="Regev A."/>
            <person name="Ruiz-Roldan M.C."/>
            <person name="Sain D."/>
            <person name="Sakthikumar S."/>
            <person name="Sykes S."/>
            <person name="Schwartz D.C."/>
            <person name="Turgeon B.G."/>
            <person name="Wapinski I."/>
            <person name="Yoder O."/>
            <person name="Young S."/>
            <person name="Zeng Q."/>
            <person name="Zhou S."/>
            <person name="Galagan J."/>
            <person name="Cuomo C.A."/>
            <person name="Kistler H.C."/>
            <person name="Rep M."/>
        </authorList>
    </citation>
    <scope>NUCLEOTIDE SEQUENCE [LARGE SCALE GENOMIC DNA]</scope>
    <source>
        <strain evidence="3">M3125 / FGSC 7600</strain>
    </source>
</reference>
<feature type="compositionally biased region" description="Basic and acidic residues" evidence="1">
    <location>
        <begin position="676"/>
        <end position="694"/>
    </location>
</feature>
<dbReference type="KEGG" id="fvr:FVEG_07147"/>
<dbReference type="RefSeq" id="XP_018753033.1">
    <property type="nucleotide sequence ID" value="XM_018895719.1"/>
</dbReference>
<organism evidence="2 3">
    <name type="scientific">Gibberella moniliformis (strain M3125 / FGSC 7600)</name>
    <name type="common">Maize ear and stalk rot fungus</name>
    <name type="synonym">Fusarium verticillioides</name>
    <dbReference type="NCBI Taxonomy" id="334819"/>
    <lineage>
        <taxon>Eukaryota</taxon>
        <taxon>Fungi</taxon>
        <taxon>Dikarya</taxon>
        <taxon>Ascomycota</taxon>
        <taxon>Pezizomycotina</taxon>
        <taxon>Sordariomycetes</taxon>
        <taxon>Hypocreomycetidae</taxon>
        <taxon>Hypocreales</taxon>
        <taxon>Nectriaceae</taxon>
        <taxon>Fusarium</taxon>
        <taxon>Fusarium fujikuroi species complex</taxon>
    </lineage>
</organism>
<feature type="compositionally biased region" description="Basic and acidic residues" evidence="1">
    <location>
        <begin position="652"/>
        <end position="661"/>
    </location>
</feature>
<protein>
    <submittedName>
        <fullName evidence="2">Uncharacterized protein</fullName>
    </submittedName>
</protein>
<evidence type="ECO:0000313" key="3">
    <source>
        <dbReference type="Proteomes" id="UP000009096"/>
    </source>
</evidence>
<accession>W7MQE7</accession>
<feature type="compositionally biased region" description="Acidic residues" evidence="1">
    <location>
        <begin position="714"/>
        <end position="726"/>
    </location>
</feature>
<feature type="region of interest" description="Disordered" evidence="1">
    <location>
        <begin position="774"/>
        <end position="801"/>
    </location>
</feature>
<evidence type="ECO:0000313" key="2">
    <source>
        <dbReference type="EMBL" id="EWG46842.1"/>
    </source>
</evidence>
<feature type="region of interest" description="Disordered" evidence="1">
    <location>
        <begin position="55"/>
        <end position="108"/>
    </location>
</feature>
<dbReference type="AlphaFoldDB" id="W7MQE7"/>
<dbReference type="EMBL" id="DS022249">
    <property type="protein sequence ID" value="EWG46842.1"/>
    <property type="molecule type" value="Genomic_DNA"/>
</dbReference>
<dbReference type="GeneID" id="30064979"/>
<proteinExistence type="predicted"/>
<feature type="region of interest" description="Disordered" evidence="1">
    <location>
        <begin position="1"/>
        <end position="23"/>
    </location>
</feature>
<sequence>MAERPSPSAHRLMKGDRSNHQQDVQPWTAARCQRLLRQLQCRLVALRKLVDEARQPTATTTTTRTKRTNTENETTKSSKRVRHTYGGRQVTKSQSKPMTSPVSTPPRAFRTLGSMKIERSPPGAGRLGFTTPVMRKFRCDNLTLETSPTSSKSTAIEPKSLVAELQSLRRIVSDSEYRIYDAIFSWLHGLLTSTEPVFQTAHPKSLLGMCLRRIPDAIAVIEQWDRQTAAKEGKTFKWQSSKASAELYDQLEGFGTSSLGWKPLKIVVRAHALCLLATAVTEGLLEPPFVRLLADLCLSLDCKAEAARLVLSLRLPLAAPRGTSSTLIESSTVQPLGVIVRSLQGRGTIGPSWDCLSNLINTKKLSLTWLTSRAFQSVWMRGIETLLHSRKPVPSVVEFMCKALDQLLLDSGKANEIEQPTEDQTLISVLAAMTAAIWTLGVDMSDEEPWKTHAIRRLLFTLEMCITQQRTRRGAFRSSGFLTLVLARFLATSLIDGKVGSLSARNLAIYDCMKPLTARNGSPTKPQYRQTLLLACSVAQYRGQACGLACHDVLSEIRTRLNELRLPSWFQEGLVSDGAFVLAQKTRDLRDVAFAERFPTAGKGVVETSTMFSGWKWEEGIGEWVQPSPGKERESELRQQDQSRDGTSYRTGTDRQPDSRARTTGLSGKTGRNLRRRNDQDSSVGSDKDAGNHDDTDDTDREDENDTSATSVTDIDEEQDSGDELGECAQTMDYSPRKTLGRTHGINDSDRSSSGNTKTVKRVKRLDIARTWQENRPDRAAVGTSLAEPGEDDMDDELSIL</sequence>
<feature type="compositionally biased region" description="Acidic residues" evidence="1">
    <location>
        <begin position="789"/>
        <end position="801"/>
    </location>
</feature>
<feature type="compositionally biased region" description="Polar residues" evidence="1">
    <location>
        <begin position="90"/>
        <end position="102"/>
    </location>
</feature>
<dbReference type="OrthoDB" id="4159838at2759"/>
<feature type="compositionally biased region" description="Acidic residues" evidence="1">
    <location>
        <begin position="695"/>
        <end position="706"/>
    </location>
</feature>
<dbReference type="VEuPathDB" id="FungiDB:FVEG_07147"/>
<evidence type="ECO:0000256" key="1">
    <source>
        <dbReference type="SAM" id="MobiDB-lite"/>
    </source>
</evidence>